<gene>
    <name evidence="2" type="ORF">ORAREDHAP_LOCUS41569</name>
</gene>
<organism evidence="2 3">
    <name type="scientific">Prunus armeniaca</name>
    <name type="common">Apricot</name>
    <name type="synonym">Armeniaca vulgaris</name>
    <dbReference type="NCBI Taxonomy" id="36596"/>
    <lineage>
        <taxon>Eukaryota</taxon>
        <taxon>Viridiplantae</taxon>
        <taxon>Streptophyta</taxon>
        <taxon>Embryophyta</taxon>
        <taxon>Tracheophyta</taxon>
        <taxon>Spermatophyta</taxon>
        <taxon>Magnoliopsida</taxon>
        <taxon>eudicotyledons</taxon>
        <taxon>Gunneridae</taxon>
        <taxon>Pentapetalae</taxon>
        <taxon>rosids</taxon>
        <taxon>fabids</taxon>
        <taxon>Rosales</taxon>
        <taxon>Rosaceae</taxon>
        <taxon>Amygdaloideae</taxon>
        <taxon>Amygdaleae</taxon>
        <taxon>Prunus</taxon>
    </lineage>
</organism>
<keyword evidence="3" id="KW-1185">Reference proteome</keyword>
<dbReference type="EMBL" id="CAEKKB010000007">
    <property type="protein sequence ID" value="CAB4316367.1"/>
    <property type="molecule type" value="Genomic_DNA"/>
</dbReference>
<feature type="region of interest" description="Disordered" evidence="1">
    <location>
        <begin position="1"/>
        <end position="50"/>
    </location>
</feature>
<accession>A0A6J5XVL5</accession>
<sequence>MRASGEKKTVRRGLATDHGHNRVNRMQQTPPLTAIVSGQERNPSRSRPIGFSLLASSHHHQATWLPNRVQRMVALKYVNFSRNGAVIY</sequence>
<reference evidence="3" key="1">
    <citation type="journal article" date="2020" name="Genome Biol.">
        <title>Gamete binning: chromosome-level and haplotype-resolved genome assembly enabled by high-throughput single-cell sequencing of gamete genomes.</title>
        <authorList>
            <person name="Campoy J.A."/>
            <person name="Sun H."/>
            <person name="Goel M."/>
            <person name="Jiao W.-B."/>
            <person name="Folz-Donahue K."/>
            <person name="Wang N."/>
            <person name="Rubio M."/>
            <person name="Liu C."/>
            <person name="Kukat C."/>
            <person name="Ruiz D."/>
            <person name="Huettel B."/>
            <person name="Schneeberger K."/>
        </authorList>
    </citation>
    <scope>NUCLEOTIDE SEQUENCE [LARGE SCALE GENOMIC DNA]</scope>
    <source>
        <strain evidence="3">cv. Rojo Pasion</strain>
    </source>
</reference>
<dbReference type="Proteomes" id="UP000507245">
    <property type="component" value="Unassembled WGS sequence"/>
</dbReference>
<evidence type="ECO:0000313" key="3">
    <source>
        <dbReference type="Proteomes" id="UP000507245"/>
    </source>
</evidence>
<protein>
    <submittedName>
        <fullName evidence="2">Uncharacterized protein</fullName>
    </submittedName>
</protein>
<evidence type="ECO:0000313" key="2">
    <source>
        <dbReference type="EMBL" id="CAB4316367.1"/>
    </source>
</evidence>
<proteinExistence type="predicted"/>
<dbReference type="AlphaFoldDB" id="A0A6J5XVL5"/>
<evidence type="ECO:0000256" key="1">
    <source>
        <dbReference type="SAM" id="MobiDB-lite"/>
    </source>
</evidence>
<feature type="compositionally biased region" description="Basic and acidic residues" evidence="1">
    <location>
        <begin position="1"/>
        <end position="20"/>
    </location>
</feature>
<name>A0A6J5XVL5_PRUAR</name>